<dbReference type="AlphaFoldDB" id="A0A6A6WHN1"/>
<proteinExistence type="inferred from homology"/>
<evidence type="ECO:0000256" key="6">
    <source>
        <dbReference type="SAM" id="MobiDB-lite"/>
    </source>
</evidence>
<dbReference type="Gene3D" id="3.40.50.1820">
    <property type="entry name" value="alpha/beta hydrolase"/>
    <property type="match status" value="1"/>
</dbReference>
<dbReference type="RefSeq" id="XP_033604763.1">
    <property type="nucleotide sequence ID" value="XM_033743354.1"/>
</dbReference>
<evidence type="ECO:0000256" key="3">
    <source>
        <dbReference type="ARBA" id="ARBA00022692"/>
    </source>
</evidence>
<dbReference type="OrthoDB" id="277931at2759"/>
<comment type="subcellular location">
    <subcellularLocation>
        <location evidence="1">Membrane</location>
        <topology evidence="1">Multi-pass membrane protein</topology>
    </subcellularLocation>
</comment>
<dbReference type="SUPFAM" id="SSF53474">
    <property type="entry name" value="alpha/beta-Hydrolases"/>
    <property type="match status" value="1"/>
</dbReference>
<feature type="transmembrane region" description="Helical" evidence="7">
    <location>
        <begin position="276"/>
        <end position="299"/>
    </location>
</feature>
<dbReference type="Pfam" id="PF05277">
    <property type="entry name" value="DUF726"/>
    <property type="match status" value="1"/>
</dbReference>
<keyword evidence="4 7" id="KW-1133">Transmembrane helix</keyword>
<accession>A0A6A6WHN1</accession>
<feature type="region of interest" description="Disordered" evidence="6">
    <location>
        <begin position="1"/>
        <end position="24"/>
    </location>
</feature>
<dbReference type="InterPro" id="IPR029058">
    <property type="entry name" value="AB_hydrolase_fold"/>
</dbReference>
<protein>
    <submittedName>
        <fullName evidence="8">DUF726-domain-containing protein</fullName>
    </submittedName>
</protein>
<dbReference type="InterPro" id="IPR007941">
    <property type="entry name" value="DUF726"/>
</dbReference>
<dbReference type="Proteomes" id="UP000799437">
    <property type="component" value="Unassembled WGS sequence"/>
</dbReference>
<feature type="compositionally biased region" description="Acidic residues" evidence="6">
    <location>
        <begin position="586"/>
        <end position="597"/>
    </location>
</feature>
<feature type="compositionally biased region" description="Basic and acidic residues" evidence="6">
    <location>
        <begin position="598"/>
        <end position="612"/>
    </location>
</feature>
<evidence type="ECO:0000256" key="2">
    <source>
        <dbReference type="ARBA" id="ARBA00009824"/>
    </source>
</evidence>
<keyword evidence="3 7" id="KW-0812">Transmembrane</keyword>
<evidence type="ECO:0000256" key="1">
    <source>
        <dbReference type="ARBA" id="ARBA00004141"/>
    </source>
</evidence>
<name>A0A6A6WHN1_9PEZI</name>
<reference evidence="8" key="1">
    <citation type="journal article" date="2020" name="Stud. Mycol.">
        <title>101 Dothideomycetes genomes: a test case for predicting lifestyles and emergence of pathogens.</title>
        <authorList>
            <person name="Haridas S."/>
            <person name="Albert R."/>
            <person name="Binder M."/>
            <person name="Bloem J."/>
            <person name="Labutti K."/>
            <person name="Salamov A."/>
            <person name="Andreopoulos B."/>
            <person name="Baker S."/>
            <person name="Barry K."/>
            <person name="Bills G."/>
            <person name="Bluhm B."/>
            <person name="Cannon C."/>
            <person name="Castanera R."/>
            <person name="Culley D."/>
            <person name="Daum C."/>
            <person name="Ezra D."/>
            <person name="Gonzalez J."/>
            <person name="Henrissat B."/>
            <person name="Kuo A."/>
            <person name="Liang C."/>
            <person name="Lipzen A."/>
            <person name="Lutzoni F."/>
            <person name="Magnuson J."/>
            <person name="Mondo S."/>
            <person name="Nolan M."/>
            <person name="Ohm R."/>
            <person name="Pangilinan J."/>
            <person name="Park H.-J."/>
            <person name="Ramirez L."/>
            <person name="Alfaro M."/>
            <person name="Sun H."/>
            <person name="Tritt A."/>
            <person name="Yoshinaga Y."/>
            <person name="Zwiers L.-H."/>
            <person name="Turgeon B."/>
            <person name="Goodwin S."/>
            <person name="Spatafora J."/>
            <person name="Crous P."/>
            <person name="Grigoriev I."/>
        </authorList>
    </citation>
    <scope>NUCLEOTIDE SEQUENCE</scope>
    <source>
        <strain evidence="8">CBS 121739</strain>
    </source>
</reference>
<evidence type="ECO:0000256" key="4">
    <source>
        <dbReference type="ARBA" id="ARBA00022989"/>
    </source>
</evidence>
<keyword evidence="5 7" id="KW-0472">Membrane</keyword>
<feature type="region of interest" description="Disordered" evidence="6">
    <location>
        <begin position="586"/>
        <end position="670"/>
    </location>
</feature>
<feature type="compositionally biased region" description="Basic and acidic residues" evidence="6">
    <location>
        <begin position="9"/>
        <end position="22"/>
    </location>
</feature>
<evidence type="ECO:0000256" key="7">
    <source>
        <dbReference type="SAM" id="Phobius"/>
    </source>
</evidence>
<comment type="similarity">
    <text evidence="2">Belongs to the TMCO4 family.</text>
</comment>
<dbReference type="GeneID" id="54484408"/>
<dbReference type="PANTHER" id="PTHR17920">
    <property type="entry name" value="TRANSMEMBRANE AND COILED-COIL DOMAIN-CONTAINING PROTEIN 4 TMCO4"/>
    <property type="match status" value="1"/>
</dbReference>
<feature type="compositionally biased region" description="Basic and acidic residues" evidence="6">
    <location>
        <begin position="620"/>
        <end position="638"/>
    </location>
</feature>
<evidence type="ECO:0000313" key="8">
    <source>
        <dbReference type="EMBL" id="KAF2762312.1"/>
    </source>
</evidence>
<feature type="transmembrane region" description="Helical" evidence="7">
    <location>
        <begin position="319"/>
        <end position="339"/>
    </location>
</feature>
<evidence type="ECO:0000313" key="9">
    <source>
        <dbReference type="Proteomes" id="UP000799437"/>
    </source>
</evidence>
<organism evidence="8 9">
    <name type="scientific">Pseudovirgaria hyperparasitica</name>
    <dbReference type="NCBI Taxonomy" id="470096"/>
    <lineage>
        <taxon>Eukaryota</taxon>
        <taxon>Fungi</taxon>
        <taxon>Dikarya</taxon>
        <taxon>Ascomycota</taxon>
        <taxon>Pezizomycotina</taxon>
        <taxon>Dothideomycetes</taxon>
        <taxon>Dothideomycetes incertae sedis</taxon>
        <taxon>Acrospermales</taxon>
        <taxon>Acrospermaceae</taxon>
        <taxon>Pseudovirgaria</taxon>
    </lineage>
</organism>
<gene>
    <name evidence="8" type="ORF">EJ05DRAFT_473221</name>
</gene>
<sequence>MLKNLPWSPREEASPAGSHEDGQSLTSILETAELRGELTLLVVACTEVMRESLINTFGPNHTGNPADQTPNVTGDDALQNINVGPAILEVEVTNKECQDPDRREKGFSTPRMQELQADALQYFDDWRDSVVTRLGSTINAKETAQKQAHELSCSDSPNQHERLIQDEVQPGDAAEAAMKKLYPVVDTPLTQMAKEKRALVLHSILLIMLSLEHYSAHSRILLLRLTTSLNLSMSFLAEHETQIARGLLEAAQKQMNADEETKTKANENKSARKWKVGLASVAGAAVIGITGGLAAPLLAAGIGSVMGGLGLGATAAAGYLGALASSSVLVGGLFGAYGARMTGQMMDQYAKEVVTPWRIIGPSIEGFALRYELEALLALGNSISTLVKSAAWSFAKSEIMKRTILASLTAGLWPIGLLKVSRILDNPFSVARSRSEKAGEVLADALINKAQGERPVTLVGYSLGARVIYKCLQTLADRKAFGLVESVALLGAPTPSTASDWRRMRAVVSGRVVNAYSTNDYMLGFLYRTSSIQYGVAGLQAISGVSGVENIDVSNLVKNHLQYRYLSGRILREIGFEDINVEEAEIEEQEGKEEELYEEKHREYSEKERAMKNDASQVTEMKEEVNRKDTREMADRTNKISAGSRAAGLSKGGKDASQDGSPENAKENTQ</sequence>
<keyword evidence="9" id="KW-1185">Reference proteome</keyword>
<dbReference type="EMBL" id="ML996566">
    <property type="protein sequence ID" value="KAF2762312.1"/>
    <property type="molecule type" value="Genomic_DNA"/>
</dbReference>
<dbReference type="PANTHER" id="PTHR17920:SF22">
    <property type="entry name" value="DUF726 DOMAIN PROTEIN (AFU_ORTHOLOGUE AFUA_2G12860)"/>
    <property type="match status" value="1"/>
</dbReference>
<dbReference type="GO" id="GO:0016020">
    <property type="term" value="C:membrane"/>
    <property type="evidence" value="ECO:0007669"/>
    <property type="project" value="UniProtKB-SubCell"/>
</dbReference>
<evidence type="ECO:0000256" key="5">
    <source>
        <dbReference type="ARBA" id="ARBA00023136"/>
    </source>
</evidence>